<keyword evidence="9" id="KW-1133">Transmembrane helix</keyword>
<keyword evidence="8" id="KW-0967">Endosome</keyword>
<dbReference type="GO" id="GO:0005886">
    <property type="term" value="C:plasma membrane"/>
    <property type="evidence" value="ECO:0007669"/>
    <property type="project" value="UniProtKB-SubCell"/>
</dbReference>
<keyword evidence="12" id="KW-0472">Membrane</keyword>
<organism evidence="19 20">
    <name type="scientific">Fukomys damarensis</name>
    <name type="common">Damaraland mole rat</name>
    <name type="synonym">Cryptomys damarensis</name>
    <dbReference type="NCBI Taxonomy" id="885580"/>
    <lineage>
        <taxon>Eukaryota</taxon>
        <taxon>Metazoa</taxon>
        <taxon>Chordata</taxon>
        <taxon>Craniata</taxon>
        <taxon>Vertebrata</taxon>
        <taxon>Euteleostomi</taxon>
        <taxon>Mammalia</taxon>
        <taxon>Eutheria</taxon>
        <taxon>Euarchontoglires</taxon>
        <taxon>Glires</taxon>
        <taxon>Rodentia</taxon>
        <taxon>Hystricomorpha</taxon>
        <taxon>Bathyergidae</taxon>
        <taxon>Fukomys</taxon>
    </lineage>
</organism>
<evidence type="ECO:0000256" key="14">
    <source>
        <dbReference type="ARBA" id="ARBA00023228"/>
    </source>
</evidence>
<evidence type="ECO:0000256" key="18">
    <source>
        <dbReference type="ARBA" id="ARBA00045285"/>
    </source>
</evidence>
<evidence type="ECO:0000313" key="19">
    <source>
        <dbReference type="EMBL" id="KFO20692.1"/>
    </source>
</evidence>
<dbReference type="STRING" id="885580.ENSFDAP00000001019"/>
<evidence type="ECO:0000256" key="7">
    <source>
        <dbReference type="ARBA" id="ARBA00022729"/>
    </source>
</evidence>
<keyword evidence="13" id="KW-0325">Glycoprotein</keyword>
<evidence type="ECO:0000256" key="13">
    <source>
        <dbReference type="ARBA" id="ARBA00023180"/>
    </source>
</evidence>
<dbReference type="GO" id="GO:0000139">
    <property type="term" value="C:Golgi membrane"/>
    <property type="evidence" value="ECO:0007669"/>
    <property type="project" value="UniProtKB-SubCell"/>
</dbReference>
<evidence type="ECO:0000256" key="3">
    <source>
        <dbReference type="ARBA" id="ARBA00004614"/>
    </source>
</evidence>
<proteinExistence type="inferred from homology"/>
<dbReference type="EMBL" id="KN124612">
    <property type="protein sequence ID" value="KFO20692.1"/>
    <property type="molecule type" value="Genomic_DNA"/>
</dbReference>
<dbReference type="GO" id="GO:0006914">
    <property type="term" value="P:autophagy"/>
    <property type="evidence" value="ECO:0007669"/>
    <property type="project" value="UniProtKB-KW"/>
</dbReference>
<keyword evidence="5" id="KW-1003">Cell membrane</keyword>
<evidence type="ECO:0000256" key="16">
    <source>
        <dbReference type="ARBA" id="ARBA00038589"/>
    </source>
</evidence>
<comment type="similarity">
    <text evidence="4">Belongs to the TMEM59 family.</text>
</comment>
<name>A0A091CR94_FUKDA</name>
<keyword evidence="14" id="KW-0458">Lysosome</keyword>
<dbReference type="InterPro" id="IPR022065">
    <property type="entry name" value="Uncharacterised_TMEM59"/>
</dbReference>
<keyword evidence="6 19" id="KW-0812">Transmembrane</keyword>
<evidence type="ECO:0000256" key="5">
    <source>
        <dbReference type="ARBA" id="ARBA00022475"/>
    </source>
</evidence>
<dbReference type="GO" id="GO:0005765">
    <property type="term" value="C:lysosomal membrane"/>
    <property type="evidence" value="ECO:0007669"/>
    <property type="project" value="UniProtKB-SubCell"/>
</dbReference>
<evidence type="ECO:0000256" key="4">
    <source>
        <dbReference type="ARBA" id="ARBA00009643"/>
    </source>
</evidence>
<dbReference type="Proteomes" id="UP000028990">
    <property type="component" value="Unassembled WGS sequence"/>
</dbReference>
<gene>
    <name evidence="19" type="ORF">H920_17917</name>
</gene>
<dbReference type="AlphaFoldDB" id="A0A091CR94"/>
<evidence type="ECO:0000256" key="17">
    <source>
        <dbReference type="ARBA" id="ARBA00039377"/>
    </source>
</evidence>
<evidence type="ECO:0000256" key="6">
    <source>
        <dbReference type="ARBA" id="ARBA00022692"/>
    </source>
</evidence>
<evidence type="ECO:0000256" key="12">
    <source>
        <dbReference type="ARBA" id="ARBA00023136"/>
    </source>
</evidence>
<dbReference type="PANTHER" id="PTHR28652:SF3">
    <property type="entry name" value="TRANSMEMBRANE PROTEIN 59"/>
    <property type="match status" value="1"/>
</dbReference>
<evidence type="ECO:0000256" key="8">
    <source>
        <dbReference type="ARBA" id="ARBA00022753"/>
    </source>
</evidence>
<keyword evidence="20" id="KW-1185">Reference proteome</keyword>
<comment type="subunit">
    <text evidence="16">Interacts with ATG16L1 (via WD repeats).</text>
</comment>
<comment type="function">
    <text evidence="18">Acts as a regulator of autophagy in response to S.aureus infection by promoting activation of LC3 (MAP1LC3A, MAP1LC3B or MAP1LC3C). Acts by interacting with ATG16L1, leading to promote a functional complex between LC3 and ATG16L1 and promoting LC3 lipidation and subsequent activation of autophagy. Modulates the O-glycosylation and complex N-glycosylation steps occurring during the Golgi maturation of several proteins such as APP, BACE1, SEAP or PRNP. Inhibits APP transport to the cell surface and further shedding.</text>
</comment>
<dbReference type="GO" id="GO:0031902">
    <property type="term" value="C:late endosome membrane"/>
    <property type="evidence" value="ECO:0007669"/>
    <property type="project" value="UniProtKB-SubCell"/>
</dbReference>
<comment type="subcellular location">
    <subcellularLocation>
        <location evidence="1">Cell membrane</location>
        <topology evidence="1">Single-pass type I membrane protein</topology>
    </subcellularLocation>
    <subcellularLocation>
        <location evidence="3">Golgi apparatus membrane</location>
        <topology evidence="3">Single-pass type I membrane protein</topology>
    </subcellularLocation>
    <subcellularLocation>
        <location evidence="15">Late endosome membrane</location>
        <topology evidence="15">Single-pass type I membrane protein</topology>
    </subcellularLocation>
    <subcellularLocation>
        <location evidence="2">Lysosome membrane</location>
        <topology evidence="2">Single-pass type I membrane protein</topology>
    </subcellularLocation>
</comment>
<evidence type="ECO:0000256" key="11">
    <source>
        <dbReference type="ARBA" id="ARBA00023034"/>
    </source>
</evidence>
<dbReference type="Pfam" id="PF12280">
    <property type="entry name" value="BSMAP"/>
    <property type="match status" value="1"/>
</dbReference>
<evidence type="ECO:0000256" key="1">
    <source>
        <dbReference type="ARBA" id="ARBA00004251"/>
    </source>
</evidence>
<sequence length="139" mass="15697">MILAVTEGTRWQRKRGTSGVLAAVSFDHGLGRRLGEYLVRSFRLGLRQSIILPPLGKVASCHRACQLTYPLHTYPKEEELYTCQRVFRLFSIFQFVDDGIDLDRAKLECESAYAEACSQSEEQYACPVGCQGQLLFAED</sequence>
<dbReference type="GO" id="GO:0010508">
    <property type="term" value="P:positive regulation of autophagy"/>
    <property type="evidence" value="ECO:0007669"/>
    <property type="project" value="TreeGrafter"/>
</dbReference>
<evidence type="ECO:0000256" key="10">
    <source>
        <dbReference type="ARBA" id="ARBA00023006"/>
    </source>
</evidence>
<dbReference type="PANTHER" id="PTHR28652">
    <property type="entry name" value="TRANSMEMBRANE PROTEIN 59-LIKE PROTEIN"/>
    <property type="match status" value="1"/>
</dbReference>
<keyword evidence="11" id="KW-0333">Golgi apparatus</keyword>
<protein>
    <recommendedName>
        <fullName evidence="17">Transmembrane protein 59</fullName>
    </recommendedName>
</protein>
<evidence type="ECO:0000256" key="15">
    <source>
        <dbReference type="ARBA" id="ARBA00037817"/>
    </source>
</evidence>
<evidence type="ECO:0000256" key="2">
    <source>
        <dbReference type="ARBA" id="ARBA00004352"/>
    </source>
</evidence>
<keyword evidence="10" id="KW-0072">Autophagy</keyword>
<evidence type="ECO:0000256" key="9">
    <source>
        <dbReference type="ARBA" id="ARBA00022989"/>
    </source>
</evidence>
<accession>A0A091CR94</accession>
<evidence type="ECO:0000313" key="20">
    <source>
        <dbReference type="Proteomes" id="UP000028990"/>
    </source>
</evidence>
<reference evidence="19 20" key="1">
    <citation type="submission" date="2013-11" db="EMBL/GenBank/DDBJ databases">
        <title>The Damaraland mole rat (Fukomys damarensis) genome and evolution of African mole rats.</title>
        <authorList>
            <person name="Gladyshev V.N."/>
            <person name="Fang X."/>
        </authorList>
    </citation>
    <scope>NUCLEOTIDE SEQUENCE [LARGE SCALE GENOMIC DNA]</scope>
    <source>
        <tissue evidence="19">Liver</tissue>
    </source>
</reference>
<keyword evidence="7" id="KW-0732">Signal</keyword>